<dbReference type="SUPFAM" id="SSF141868">
    <property type="entry name" value="EAL domain-like"/>
    <property type="match status" value="1"/>
</dbReference>
<evidence type="ECO:0000313" key="2">
    <source>
        <dbReference type="EMBL" id="RNA69447.1"/>
    </source>
</evidence>
<dbReference type="AlphaFoldDB" id="A0A3M7TV59"/>
<reference evidence="2 3" key="1">
    <citation type="submission" date="2018-10" db="EMBL/GenBank/DDBJ databases">
        <title>Bacillus Keqinensis sp. nov., a moderately halophilic bacterium isolated from a saline-alkaline lake.</title>
        <authorList>
            <person name="Wang H."/>
        </authorList>
    </citation>
    <scope>NUCLEOTIDE SEQUENCE [LARGE SCALE GENOMIC DNA]</scope>
    <source>
        <strain evidence="2 3">KQ-3</strain>
    </source>
</reference>
<dbReference type="PANTHER" id="PTHR33121:SF82">
    <property type="entry name" value="SIGNAL TRANSDUCTION PROTEIN CONTAINING A EAL DOMAIN"/>
    <property type="match status" value="1"/>
</dbReference>
<accession>A0A3M7TV59</accession>
<dbReference type="OrthoDB" id="1673646at2"/>
<comment type="caution">
    <text evidence="2">The sequence shown here is derived from an EMBL/GenBank/DDBJ whole genome shotgun (WGS) entry which is preliminary data.</text>
</comment>
<gene>
    <name evidence="2" type="ORF">EBO34_05780</name>
</gene>
<dbReference type="CDD" id="cd01948">
    <property type="entry name" value="EAL"/>
    <property type="match status" value="1"/>
</dbReference>
<dbReference type="EMBL" id="RHIB01000001">
    <property type="protein sequence ID" value="RNA69447.1"/>
    <property type="molecule type" value="Genomic_DNA"/>
</dbReference>
<dbReference type="InterPro" id="IPR050706">
    <property type="entry name" value="Cyclic-di-GMP_PDE-like"/>
</dbReference>
<keyword evidence="3" id="KW-1185">Reference proteome</keyword>
<name>A0A3M7TV59_9BACI</name>
<dbReference type="PROSITE" id="PS50883">
    <property type="entry name" value="EAL"/>
    <property type="match status" value="1"/>
</dbReference>
<dbReference type="GO" id="GO:0071111">
    <property type="term" value="F:cyclic-guanylate-specific phosphodiesterase activity"/>
    <property type="evidence" value="ECO:0007669"/>
    <property type="project" value="InterPro"/>
</dbReference>
<dbReference type="InterPro" id="IPR035919">
    <property type="entry name" value="EAL_sf"/>
</dbReference>
<dbReference type="SUPFAM" id="SSF103190">
    <property type="entry name" value="Sensory domain-like"/>
    <property type="match status" value="1"/>
</dbReference>
<sequence>MIMDPLDIILHKENIAPFYQPVISCDEHIIAGYEVLGHLKTDKDWVSLGSFFRDGNVPAEYKWEIDEQIYNQAFAHYLTQEEQPFLFLNVDANVLDELDNHELLLNLLFQYEKQGLPLKKIVLEFREHDFQGDIESLSHLMKFFTTNGIQVAIDDLGKFGSNLDRLSKLEPNMMKIDLEGIGNHESAFDYRNVLEALAIFSRKIGATLLFKGIEDLHHLHIAWGHGGRFIEGGYLHKPGLSWISRDMVKQNLDEKVRSFIHRANSLLQEQIAFVLGLDEQLANLGKSLTRYKSDDEEAKAIAEQLSHMVFRVYMCERFGYQLTSNWKKDKEGNWYEETIAKGKNWSWRSYFLENVAQMESRKTGILSDVYRDIETNELVRTYSYPLSGNRFVFLDIDPSFLFEREWLL</sequence>
<dbReference type="Pfam" id="PF10388">
    <property type="entry name" value="YkuI_C"/>
    <property type="match status" value="1"/>
</dbReference>
<proteinExistence type="predicted"/>
<protein>
    <submittedName>
        <fullName evidence="2">EAL domain-containing protein</fullName>
    </submittedName>
</protein>
<dbReference type="PANTHER" id="PTHR33121">
    <property type="entry name" value="CYCLIC DI-GMP PHOSPHODIESTERASE PDEF"/>
    <property type="match status" value="1"/>
</dbReference>
<feature type="domain" description="EAL" evidence="1">
    <location>
        <begin position="1"/>
        <end position="252"/>
    </location>
</feature>
<dbReference type="InterPro" id="IPR029151">
    <property type="entry name" value="Sensor-like_sf"/>
</dbReference>
<dbReference type="InterPro" id="IPR001633">
    <property type="entry name" value="EAL_dom"/>
</dbReference>
<dbReference type="SMART" id="SM00052">
    <property type="entry name" value="EAL"/>
    <property type="match status" value="1"/>
</dbReference>
<dbReference type="InterPro" id="IPR018842">
    <property type="entry name" value="YkuI_C"/>
</dbReference>
<organism evidence="2 3">
    <name type="scientific">Alteribacter keqinensis</name>
    <dbReference type="NCBI Taxonomy" id="2483800"/>
    <lineage>
        <taxon>Bacteria</taxon>
        <taxon>Bacillati</taxon>
        <taxon>Bacillota</taxon>
        <taxon>Bacilli</taxon>
        <taxon>Bacillales</taxon>
        <taxon>Bacillaceae</taxon>
        <taxon>Alteribacter</taxon>
    </lineage>
</organism>
<evidence type="ECO:0000313" key="3">
    <source>
        <dbReference type="Proteomes" id="UP000278746"/>
    </source>
</evidence>
<dbReference type="Gene3D" id="3.20.20.450">
    <property type="entry name" value="EAL domain"/>
    <property type="match status" value="1"/>
</dbReference>
<dbReference type="Proteomes" id="UP000278746">
    <property type="component" value="Unassembled WGS sequence"/>
</dbReference>
<dbReference type="Gene3D" id="3.30.450.20">
    <property type="entry name" value="PAS domain"/>
    <property type="match status" value="1"/>
</dbReference>
<dbReference type="Pfam" id="PF00563">
    <property type="entry name" value="EAL"/>
    <property type="match status" value="1"/>
</dbReference>
<evidence type="ECO:0000259" key="1">
    <source>
        <dbReference type="PROSITE" id="PS50883"/>
    </source>
</evidence>